<organism evidence="1 2">
    <name type="scientific">Flexistipes sinusarabici</name>
    <dbReference type="NCBI Taxonomy" id="2352"/>
    <lineage>
        <taxon>Bacteria</taxon>
        <taxon>Pseudomonadati</taxon>
        <taxon>Deferribacterota</taxon>
        <taxon>Deferribacteres</taxon>
        <taxon>Deferribacterales</taxon>
        <taxon>Flexistipitaceae</taxon>
        <taxon>Flexistipes</taxon>
    </lineage>
</organism>
<comment type="caution">
    <text evidence="1">The sequence shown here is derived from an EMBL/GenBank/DDBJ whole genome shotgun (WGS) entry which is preliminary data.</text>
</comment>
<name>A0A3D5QEU3_FLESI</name>
<keyword evidence="1" id="KW-0436">Ligase</keyword>
<proteinExistence type="predicted"/>
<dbReference type="Proteomes" id="UP000262325">
    <property type="component" value="Unassembled WGS sequence"/>
</dbReference>
<evidence type="ECO:0000313" key="1">
    <source>
        <dbReference type="EMBL" id="HCW93789.1"/>
    </source>
</evidence>
<sequence>YVALVQMVSLIKDGSKISMSTRAGQFVTLKWLVDEVGASAARFFYLMRDINSQFEFDIDLAKSKTSDNPVYYV</sequence>
<evidence type="ECO:0000313" key="2">
    <source>
        <dbReference type="Proteomes" id="UP000262325"/>
    </source>
</evidence>
<feature type="non-terminal residue" evidence="1">
    <location>
        <position position="73"/>
    </location>
</feature>
<dbReference type="InterPro" id="IPR014729">
    <property type="entry name" value="Rossmann-like_a/b/a_fold"/>
</dbReference>
<dbReference type="EC" id="6.1.1.19" evidence="1"/>
<dbReference type="GO" id="GO:0004814">
    <property type="term" value="F:arginine-tRNA ligase activity"/>
    <property type="evidence" value="ECO:0007669"/>
    <property type="project" value="UniProtKB-EC"/>
</dbReference>
<reference evidence="1 2" key="1">
    <citation type="journal article" date="2018" name="Nat. Biotechnol.">
        <title>A standardized bacterial taxonomy based on genome phylogeny substantially revises the tree of life.</title>
        <authorList>
            <person name="Parks D.H."/>
            <person name="Chuvochina M."/>
            <person name="Waite D.W."/>
            <person name="Rinke C."/>
            <person name="Skarshewski A."/>
            <person name="Chaumeil P.A."/>
            <person name="Hugenholtz P."/>
        </authorList>
    </citation>
    <scope>NUCLEOTIDE SEQUENCE [LARGE SCALE GENOMIC DNA]</scope>
    <source>
        <strain evidence="1">UBA8672</strain>
    </source>
</reference>
<protein>
    <submittedName>
        <fullName evidence="1">Arginine--tRNA ligase</fullName>
        <ecNumber evidence="1">6.1.1.19</ecNumber>
    </submittedName>
</protein>
<accession>A0A3D5QEU3</accession>
<dbReference type="AlphaFoldDB" id="A0A3D5QEU3"/>
<dbReference type="SUPFAM" id="SSF52374">
    <property type="entry name" value="Nucleotidylyl transferase"/>
    <property type="match status" value="1"/>
</dbReference>
<gene>
    <name evidence="1" type="primary">argS</name>
    <name evidence="1" type="ORF">DHM44_08915</name>
</gene>
<dbReference type="Gene3D" id="3.40.50.620">
    <property type="entry name" value="HUPs"/>
    <property type="match status" value="1"/>
</dbReference>
<dbReference type="EMBL" id="DPPF01000186">
    <property type="protein sequence ID" value="HCW93789.1"/>
    <property type="molecule type" value="Genomic_DNA"/>
</dbReference>
<feature type="non-terminal residue" evidence="1">
    <location>
        <position position="1"/>
    </location>
</feature>